<evidence type="ECO:0000256" key="1">
    <source>
        <dbReference type="SAM" id="MobiDB-lite"/>
    </source>
</evidence>
<keyword evidence="3" id="KW-1185">Reference proteome</keyword>
<dbReference type="Proteomes" id="UP001283341">
    <property type="component" value="Unassembled WGS sequence"/>
</dbReference>
<feature type="region of interest" description="Disordered" evidence="1">
    <location>
        <begin position="1"/>
        <end position="64"/>
    </location>
</feature>
<organism evidence="2 3">
    <name type="scientific">Apodospora peruviana</name>
    <dbReference type="NCBI Taxonomy" id="516989"/>
    <lineage>
        <taxon>Eukaryota</taxon>
        <taxon>Fungi</taxon>
        <taxon>Dikarya</taxon>
        <taxon>Ascomycota</taxon>
        <taxon>Pezizomycotina</taxon>
        <taxon>Sordariomycetes</taxon>
        <taxon>Sordariomycetidae</taxon>
        <taxon>Sordariales</taxon>
        <taxon>Lasiosphaeriaceae</taxon>
        <taxon>Apodospora</taxon>
    </lineage>
</organism>
<dbReference type="EMBL" id="JAUEDM010000001">
    <property type="protein sequence ID" value="KAK3330507.1"/>
    <property type="molecule type" value="Genomic_DNA"/>
</dbReference>
<reference evidence="2" key="1">
    <citation type="journal article" date="2023" name="Mol. Phylogenet. Evol.">
        <title>Genome-scale phylogeny and comparative genomics of the fungal order Sordariales.</title>
        <authorList>
            <person name="Hensen N."/>
            <person name="Bonometti L."/>
            <person name="Westerberg I."/>
            <person name="Brannstrom I.O."/>
            <person name="Guillou S."/>
            <person name="Cros-Aarteil S."/>
            <person name="Calhoun S."/>
            <person name="Haridas S."/>
            <person name="Kuo A."/>
            <person name="Mondo S."/>
            <person name="Pangilinan J."/>
            <person name="Riley R."/>
            <person name="LaButti K."/>
            <person name="Andreopoulos B."/>
            <person name="Lipzen A."/>
            <person name="Chen C."/>
            <person name="Yan M."/>
            <person name="Daum C."/>
            <person name="Ng V."/>
            <person name="Clum A."/>
            <person name="Steindorff A."/>
            <person name="Ohm R.A."/>
            <person name="Martin F."/>
            <person name="Silar P."/>
            <person name="Natvig D.O."/>
            <person name="Lalanne C."/>
            <person name="Gautier V."/>
            <person name="Ament-Velasquez S.L."/>
            <person name="Kruys A."/>
            <person name="Hutchinson M.I."/>
            <person name="Powell A.J."/>
            <person name="Barry K."/>
            <person name="Miller A.N."/>
            <person name="Grigoriev I.V."/>
            <person name="Debuchy R."/>
            <person name="Gladieux P."/>
            <person name="Hiltunen Thoren M."/>
            <person name="Johannesson H."/>
        </authorList>
    </citation>
    <scope>NUCLEOTIDE SEQUENCE</scope>
    <source>
        <strain evidence="2">CBS 118394</strain>
    </source>
</reference>
<sequence>MSETSTILISIASQQPPWGKRKRRTSSFSSSTRLNVSHRDKSVSTDKAEIKEGERNFPMGGNSKSSLRIGQMSYTACVYFCSGQTDKTDRTVVPLTRSTWSQYRVKSPSIGQICCLSLEVKMPFMFPMIQSWMVDQSTDDCPRMYVCMYVHTCFFAGGWVHFPVAIFGSLHIVLRSTDQWVFVKFTIWILGHDTYTK</sequence>
<evidence type="ECO:0000313" key="2">
    <source>
        <dbReference type="EMBL" id="KAK3330507.1"/>
    </source>
</evidence>
<evidence type="ECO:0000313" key="3">
    <source>
        <dbReference type="Proteomes" id="UP001283341"/>
    </source>
</evidence>
<dbReference type="AlphaFoldDB" id="A0AAE0IT73"/>
<gene>
    <name evidence="2" type="ORF">B0H66DRAFT_544084</name>
</gene>
<comment type="caution">
    <text evidence="2">The sequence shown here is derived from an EMBL/GenBank/DDBJ whole genome shotgun (WGS) entry which is preliminary data.</text>
</comment>
<feature type="compositionally biased region" description="Basic and acidic residues" evidence="1">
    <location>
        <begin position="37"/>
        <end position="55"/>
    </location>
</feature>
<proteinExistence type="predicted"/>
<accession>A0AAE0IT73</accession>
<feature type="compositionally biased region" description="Polar residues" evidence="1">
    <location>
        <begin position="1"/>
        <end position="16"/>
    </location>
</feature>
<protein>
    <submittedName>
        <fullName evidence="2">Uncharacterized protein</fullName>
    </submittedName>
</protein>
<name>A0AAE0IT73_9PEZI</name>
<reference evidence="2" key="2">
    <citation type="submission" date="2023-06" db="EMBL/GenBank/DDBJ databases">
        <authorList>
            <consortium name="Lawrence Berkeley National Laboratory"/>
            <person name="Haridas S."/>
            <person name="Hensen N."/>
            <person name="Bonometti L."/>
            <person name="Westerberg I."/>
            <person name="Brannstrom I.O."/>
            <person name="Guillou S."/>
            <person name="Cros-Aarteil S."/>
            <person name="Calhoun S."/>
            <person name="Kuo A."/>
            <person name="Mondo S."/>
            <person name="Pangilinan J."/>
            <person name="Riley R."/>
            <person name="Labutti K."/>
            <person name="Andreopoulos B."/>
            <person name="Lipzen A."/>
            <person name="Chen C."/>
            <person name="Yanf M."/>
            <person name="Daum C."/>
            <person name="Ng V."/>
            <person name="Clum A."/>
            <person name="Steindorff A."/>
            <person name="Ohm R."/>
            <person name="Martin F."/>
            <person name="Silar P."/>
            <person name="Natvig D."/>
            <person name="Lalanne C."/>
            <person name="Gautier V."/>
            <person name="Ament-Velasquez S.L."/>
            <person name="Kruys A."/>
            <person name="Hutchinson M.I."/>
            <person name="Powell A.J."/>
            <person name="Barry K."/>
            <person name="Miller A.N."/>
            <person name="Grigoriev I.V."/>
            <person name="Debuchy R."/>
            <person name="Gladieux P."/>
            <person name="Thoren M.H."/>
            <person name="Johannesson H."/>
        </authorList>
    </citation>
    <scope>NUCLEOTIDE SEQUENCE</scope>
    <source>
        <strain evidence="2">CBS 118394</strain>
    </source>
</reference>